<dbReference type="InterPro" id="IPR016979">
    <property type="entry name" value="DUF2129"/>
</dbReference>
<comment type="caution">
    <text evidence="2">The sequence shown here is derived from an EMBL/GenBank/DDBJ whole genome shotgun (WGS) entry which is preliminary data.</text>
</comment>
<keyword evidence="3" id="KW-1185">Reference proteome</keyword>
<dbReference type="Proteomes" id="UP000704341">
    <property type="component" value="Unassembled WGS sequence"/>
</dbReference>
<dbReference type="RefSeq" id="WP_153930588.1">
    <property type="nucleotide sequence ID" value="NZ_QORN01000007.1"/>
</dbReference>
<accession>A0ABR8P574</accession>
<evidence type="ECO:0000256" key="1">
    <source>
        <dbReference type="ARBA" id="ARBA00022490"/>
    </source>
</evidence>
<evidence type="ECO:0000313" key="2">
    <source>
        <dbReference type="EMBL" id="MBD5806011.1"/>
    </source>
</evidence>
<dbReference type="PIRSF" id="PIRSF031653">
    <property type="entry name" value="UCP031653"/>
    <property type="match status" value="1"/>
</dbReference>
<sequence length="94" mass="11075">MFELTPRRSLIVYVNGNRVIRALRHYGQIDYISRRMHYVVLYVNQEDVEKMSEKIGQLRAVRKVEVSARPDLDPTLADLELTGVYQLHDEDDKK</sequence>
<name>A0ABR8P574_9LACO</name>
<dbReference type="Pfam" id="PF09902">
    <property type="entry name" value="DUF2129"/>
    <property type="match status" value="1"/>
</dbReference>
<keyword evidence="1" id="KW-0963">Cytoplasm</keyword>
<protein>
    <submittedName>
        <fullName evidence="2">DUF2129 domain-containing protein</fullName>
    </submittedName>
</protein>
<reference evidence="2 3" key="1">
    <citation type="submission" date="2018-07" db="EMBL/GenBank/DDBJ databases">
        <title>Phylogenomic Insights into understanding Host Adaptation of Lactobacillus reuteri by a novel species, Lactobacillus spp. M31.</title>
        <authorList>
            <person name="Sharma S."/>
            <person name="Patil P."/>
            <person name="Korpole S."/>
            <person name="Patil P.B."/>
        </authorList>
    </citation>
    <scope>NUCLEOTIDE SEQUENCE [LARGE SCALE GENOMIC DNA]</scope>
    <source>
        <strain evidence="2 3">M31</strain>
    </source>
</reference>
<gene>
    <name evidence="2" type="ORF">DTK66_02605</name>
</gene>
<evidence type="ECO:0000313" key="3">
    <source>
        <dbReference type="Proteomes" id="UP000704341"/>
    </source>
</evidence>
<dbReference type="EMBL" id="QORN01000007">
    <property type="protein sequence ID" value="MBD5806011.1"/>
    <property type="molecule type" value="Genomic_DNA"/>
</dbReference>
<organism evidence="2 3">
    <name type="scientific">Limosilactobacillus walteri</name>
    <dbReference type="NCBI Taxonomy" id="2268022"/>
    <lineage>
        <taxon>Bacteria</taxon>
        <taxon>Bacillati</taxon>
        <taxon>Bacillota</taxon>
        <taxon>Bacilli</taxon>
        <taxon>Lactobacillales</taxon>
        <taxon>Lactobacillaceae</taxon>
        <taxon>Limosilactobacillus</taxon>
    </lineage>
</organism>
<proteinExistence type="predicted"/>